<dbReference type="CDD" id="cd18569">
    <property type="entry name" value="ABC_6TM_NHLM_bacteriocin"/>
    <property type="match status" value="1"/>
</dbReference>
<keyword evidence="7" id="KW-0067">ATP-binding</keyword>
<dbReference type="InterPro" id="IPR036640">
    <property type="entry name" value="ABC1_TM_sf"/>
</dbReference>
<keyword evidence="4 10" id="KW-0812">Transmembrane</keyword>
<dbReference type="PROSITE" id="PS50990">
    <property type="entry name" value="PEPTIDASE_C39"/>
    <property type="match status" value="1"/>
</dbReference>
<keyword evidence="8 10" id="KW-1133">Transmembrane helix</keyword>
<dbReference type="Pfam" id="PF00664">
    <property type="entry name" value="ABC_membrane"/>
    <property type="match status" value="1"/>
</dbReference>
<feature type="transmembrane region" description="Helical" evidence="10">
    <location>
        <begin position="438"/>
        <end position="460"/>
    </location>
</feature>
<dbReference type="FunFam" id="3.40.50.300:FF:000299">
    <property type="entry name" value="ABC transporter ATP-binding protein/permease"/>
    <property type="match status" value="1"/>
</dbReference>
<dbReference type="Pfam" id="PF03412">
    <property type="entry name" value="Peptidase_C39"/>
    <property type="match status" value="1"/>
</dbReference>
<evidence type="ECO:0000259" key="13">
    <source>
        <dbReference type="PROSITE" id="PS50990"/>
    </source>
</evidence>
<dbReference type="EMBL" id="SADE01000004">
    <property type="protein sequence ID" value="RVU33961.1"/>
    <property type="molecule type" value="Genomic_DNA"/>
</dbReference>
<dbReference type="SUPFAM" id="SSF52540">
    <property type="entry name" value="P-loop containing nucleoside triphosphate hydrolases"/>
    <property type="match status" value="1"/>
</dbReference>
<dbReference type="GO" id="GO:0005524">
    <property type="term" value="F:ATP binding"/>
    <property type="evidence" value="ECO:0007669"/>
    <property type="project" value="UniProtKB-KW"/>
</dbReference>
<dbReference type="InterPro" id="IPR027417">
    <property type="entry name" value="P-loop_NTPase"/>
</dbReference>
<keyword evidence="15" id="KW-1185">Reference proteome</keyword>
<dbReference type="NCBIfam" id="TIGR03796">
    <property type="entry name" value="NHLM_micro_ABC1"/>
    <property type="match status" value="1"/>
</dbReference>
<dbReference type="PANTHER" id="PTHR43394:SF1">
    <property type="entry name" value="ATP-BINDING CASSETTE SUB-FAMILY B MEMBER 10, MITOCHONDRIAL"/>
    <property type="match status" value="1"/>
</dbReference>
<evidence type="ECO:0000256" key="7">
    <source>
        <dbReference type="ARBA" id="ARBA00022840"/>
    </source>
</evidence>
<dbReference type="PROSITE" id="PS50893">
    <property type="entry name" value="ABC_TRANSPORTER_2"/>
    <property type="match status" value="1"/>
</dbReference>
<sequence length="746" mass="81909">MLRLSNALTRVLELSFQGQYKLLGRTRTPFVLQMEAVECGAAALGMVLGYYGKFVPLTTLRADCGVSRDGSKASNVLKAARKYGLKAKGFSKGIEKLKDVRFPLIVFWEFNHFLVVERISGKYVHVNDPAVGHRKLTLDEFGSGYTGVALTFEPDEGFKKGGTPPNPMPMLIKRIAGSEKALIFMMLAGIIGIVPGMVQAVFSKFFIDAIITEEHYDWLRPMLVAMVALLAFQLCLQAVSGLFSRRLTMGLSAKLYAEFYQHILKLPYHFYTQRYVGDVVNRSQLNNAVVSLMAGQLTSVAIGLVSMVFFGILLFSYNFEITAIGVLSTFINFALIRSMASRRIEANMQIAKEQGKVQGATIAAIQSIESIKASGMENTFFEKWGGYFAASSNASQKLAMDSRMFSIFPTLSSSIVSTLTMVLGGLEVMNGNMTIGTLMAFNLLMAQFLGPISAVLNLAVQMQEIRGTVVRLEDVLEHPTREELFAEVRQNASTDEGRQAAAALGTSLDGSMQCRGLTFGYSPIEGPLIEDFNLEIRPGERVALVGTSGCGKSTVARLVAGLVPPWSGEICFNGVNRELVPQDVLSSSVSFVEQDFLLFPGTVRENLTLWDSTIPDEWLREALDDAVILDQVLAMPGGLDANVEEGGNNLSGGQRQRLEIARALVRRPSFLIMDESTSALDVETEAQIVRNIHRRGCSALMIAHRLSTIRNCHKIIVMQKGAVKEVGDHETLYAQNGIYTKLVKMQ</sequence>
<evidence type="ECO:0000256" key="8">
    <source>
        <dbReference type="ARBA" id="ARBA00022989"/>
    </source>
</evidence>
<dbReference type="InterPro" id="IPR022514">
    <property type="entry name" value="NHPM_micro_ABC1"/>
</dbReference>
<dbReference type="OrthoDB" id="5288404at2"/>
<proteinExistence type="predicted"/>
<dbReference type="SMART" id="SM00382">
    <property type="entry name" value="AAA"/>
    <property type="match status" value="1"/>
</dbReference>
<dbReference type="PANTHER" id="PTHR43394">
    <property type="entry name" value="ATP-DEPENDENT PERMEASE MDL1, MITOCHONDRIAL"/>
    <property type="match status" value="1"/>
</dbReference>
<keyword evidence="5" id="KW-0547">Nucleotide-binding</keyword>
<dbReference type="InterPro" id="IPR003439">
    <property type="entry name" value="ABC_transporter-like_ATP-bd"/>
</dbReference>
<dbReference type="InterPro" id="IPR011527">
    <property type="entry name" value="ABC1_TM_dom"/>
</dbReference>
<comment type="subcellular location">
    <subcellularLocation>
        <location evidence="1">Cell membrane</location>
        <topology evidence="1">Multi-pass membrane protein</topology>
    </subcellularLocation>
</comment>
<evidence type="ECO:0000256" key="3">
    <source>
        <dbReference type="ARBA" id="ARBA00022475"/>
    </source>
</evidence>
<dbReference type="PROSITE" id="PS50929">
    <property type="entry name" value="ABC_TM1F"/>
    <property type="match status" value="1"/>
</dbReference>
<dbReference type="GO" id="GO:0015421">
    <property type="term" value="F:ABC-type oligopeptide transporter activity"/>
    <property type="evidence" value="ECO:0007669"/>
    <property type="project" value="TreeGrafter"/>
</dbReference>
<feature type="transmembrane region" description="Helical" evidence="10">
    <location>
        <begin position="405"/>
        <end position="426"/>
    </location>
</feature>
<dbReference type="PROSITE" id="PS00211">
    <property type="entry name" value="ABC_TRANSPORTER_1"/>
    <property type="match status" value="1"/>
</dbReference>
<evidence type="ECO:0000313" key="15">
    <source>
        <dbReference type="Proteomes" id="UP000287447"/>
    </source>
</evidence>
<dbReference type="InterPro" id="IPR017871">
    <property type="entry name" value="ABC_transporter-like_CS"/>
</dbReference>
<dbReference type="InterPro" id="IPR003593">
    <property type="entry name" value="AAA+_ATPase"/>
</dbReference>
<evidence type="ECO:0000256" key="2">
    <source>
        <dbReference type="ARBA" id="ARBA00022448"/>
    </source>
</evidence>
<keyword evidence="9 10" id="KW-0472">Membrane</keyword>
<name>A0A437QHC9_9PROT</name>
<evidence type="ECO:0000256" key="9">
    <source>
        <dbReference type="ARBA" id="ARBA00023136"/>
    </source>
</evidence>
<dbReference type="Pfam" id="PF00005">
    <property type="entry name" value="ABC_tran"/>
    <property type="match status" value="1"/>
</dbReference>
<dbReference type="AlphaFoldDB" id="A0A437QHC9"/>
<evidence type="ECO:0000256" key="10">
    <source>
        <dbReference type="SAM" id="Phobius"/>
    </source>
</evidence>
<feature type="transmembrane region" description="Helical" evidence="10">
    <location>
        <begin position="321"/>
        <end position="340"/>
    </location>
</feature>
<feature type="domain" description="ABC transporter" evidence="11">
    <location>
        <begin position="512"/>
        <end position="745"/>
    </location>
</feature>
<organism evidence="14 15">
    <name type="scientific">Hwanghaeella grinnelliae</name>
    <dbReference type="NCBI Taxonomy" id="2500179"/>
    <lineage>
        <taxon>Bacteria</taxon>
        <taxon>Pseudomonadati</taxon>
        <taxon>Pseudomonadota</taxon>
        <taxon>Alphaproteobacteria</taxon>
        <taxon>Rhodospirillales</taxon>
        <taxon>Rhodospirillaceae</taxon>
        <taxon>Hwanghaeella</taxon>
    </lineage>
</organism>
<dbReference type="GO" id="GO:0016887">
    <property type="term" value="F:ATP hydrolysis activity"/>
    <property type="evidence" value="ECO:0007669"/>
    <property type="project" value="InterPro"/>
</dbReference>
<feature type="domain" description="Peptidase C39" evidence="13">
    <location>
        <begin position="33"/>
        <end position="152"/>
    </location>
</feature>
<dbReference type="Gene3D" id="3.40.50.300">
    <property type="entry name" value="P-loop containing nucleotide triphosphate hydrolases"/>
    <property type="match status" value="1"/>
</dbReference>
<evidence type="ECO:0000256" key="6">
    <source>
        <dbReference type="ARBA" id="ARBA00022801"/>
    </source>
</evidence>
<feature type="transmembrane region" description="Helical" evidence="10">
    <location>
        <begin position="181"/>
        <end position="202"/>
    </location>
</feature>
<dbReference type="RefSeq" id="WP_127767991.1">
    <property type="nucleotide sequence ID" value="NZ_SADE01000004.1"/>
</dbReference>
<dbReference type="InterPro" id="IPR039421">
    <property type="entry name" value="Type_1_exporter"/>
</dbReference>
<evidence type="ECO:0000256" key="1">
    <source>
        <dbReference type="ARBA" id="ARBA00004651"/>
    </source>
</evidence>
<evidence type="ECO:0000256" key="5">
    <source>
        <dbReference type="ARBA" id="ARBA00022741"/>
    </source>
</evidence>
<evidence type="ECO:0000259" key="11">
    <source>
        <dbReference type="PROSITE" id="PS50893"/>
    </source>
</evidence>
<reference evidence="15" key="1">
    <citation type="submission" date="2019-01" db="EMBL/GenBank/DDBJ databases">
        <title>Gri0909 isolated from a small marine red alga.</title>
        <authorList>
            <person name="Kim J."/>
            <person name="Jeong S.E."/>
            <person name="Jeon C.O."/>
        </authorList>
    </citation>
    <scope>NUCLEOTIDE SEQUENCE [LARGE SCALE GENOMIC DNA]</scope>
    <source>
        <strain evidence="15">Gri0909</strain>
    </source>
</reference>
<dbReference type="GO" id="GO:0005886">
    <property type="term" value="C:plasma membrane"/>
    <property type="evidence" value="ECO:0007669"/>
    <property type="project" value="UniProtKB-SubCell"/>
</dbReference>
<evidence type="ECO:0000259" key="12">
    <source>
        <dbReference type="PROSITE" id="PS50929"/>
    </source>
</evidence>
<dbReference type="Gene3D" id="1.20.1560.10">
    <property type="entry name" value="ABC transporter type 1, transmembrane domain"/>
    <property type="match status" value="1"/>
</dbReference>
<comment type="caution">
    <text evidence="14">The sequence shown here is derived from an EMBL/GenBank/DDBJ whole genome shotgun (WGS) entry which is preliminary data.</text>
</comment>
<dbReference type="InterPro" id="IPR005074">
    <property type="entry name" value="Peptidase_C39"/>
</dbReference>
<gene>
    <name evidence="14" type="ORF">EOI86_22820</name>
</gene>
<evidence type="ECO:0000313" key="14">
    <source>
        <dbReference type="EMBL" id="RVU33961.1"/>
    </source>
</evidence>
<keyword evidence="6" id="KW-0378">Hydrolase</keyword>
<dbReference type="GO" id="GO:0008233">
    <property type="term" value="F:peptidase activity"/>
    <property type="evidence" value="ECO:0007669"/>
    <property type="project" value="InterPro"/>
</dbReference>
<dbReference type="Gene3D" id="3.90.70.10">
    <property type="entry name" value="Cysteine proteinases"/>
    <property type="match status" value="1"/>
</dbReference>
<protein>
    <submittedName>
        <fullName evidence="14">NHLP family bacteriocin export ABC transporter peptidase/permease/ATPase subunit</fullName>
    </submittedName>
</protein>
<keyword evidence="2" id="KW-0813">Transport</keyword>
<dbReference type="SUPFAM" id="SSF90123">
    <property type="entry name" value="ABC transporter transmembrane region"/>
    <property type="match status" value="1"/>
</dbReference>
<dbReference type="Proteomes" id="UP000287447">
    <property type="component" value="Unassembled WGS sequence"/>
</dbReference>
<evidence type="ECO:0000256" key="4">
    <source>
        <dbReference type="ARBA" id="ARBA00022692"/>
    </source>
</evidence>
<feature type="domain" description="ABC transmembrane type-1" evidence="12">
    <location>
        <begin position="183"/>
        <end position="464"/>
    </location>
</feature>
<feature type="transmembrane region" description="Helical" evidence="10">
    <location>
        <begin position="222"/>
        <end position="244"/>
    </location>
</feature>
<feature type="transmembrane region" description="Helical" evidence="10">
    <location>
        <begin position="292"/>
        <end position="315"/>
    </location>
</feature>
<keyword evidence="3" id="KW-1003">Cell membrane</keyword>
<dbReference type="GO" id="GO:0006508">
    <property type="term" value="P:proteolysis"/>
    <property type="evidence" value="ECO:0007669"/>
    <property type="project" value="InterPro"/>
</dbReference>
<accession>A0A437QHC9</accession>